<protein>
    <recommendedName>
        <fullName evidence="4">Aspartyl protease</fullName>
    </recommendedName>
</protein>
<comment type="caution">
    <text evidence="2">The sequence shown here is derived from an EMBL/GenBank/DDBJ whole genome shotgun (WGS) entry which is preliminary data.</text>
</comment>
<name>A0A149U6L5_9PROT</name>
<evidence type="ECO:0000256" key="1">
    <source>
        <dbReference type="SAM" id="SignalP"/>
    </source>
</evidence>
<dbReference type="RefSeq" id="WP_061470567.1">
    <property type="nucleotide sequence ID" value="NZ_LHZU01000097.1"/>
</dbReference>
<feature type="signal peptide" evidence="1">
    <location>
        <begin position="1"/>
        <end position="23"/>
    </location>
</feature>
<organism evidence="2 3">
    <name type="scientific">Acetobacter senegalensis</name>
    <dbReference type="NCBI Taxonomy" id="446692"/>
    <lineage>
        <taxon>Bacteria</taxon>
        <taxon>Pseudomonadati</taxon>
        <taxon>Pseudomonadota</taxon>
        <taxon>Alphaproteobacteria</taxon>
        <taxon>Acetobacterales</taxon>
        <taxon>Acetobacteraceae</taxon>
        <taxon>Acetobacter</taxon>
    </lineage>
</organism>
<reference evidence="2 3" key="1">
    <citation type="submission" date="2015-06" db="EMBL/GenBank/DDBJ databases">
        <title>Improved classification and identification of acetic acid bacteria using matrix-assisted laser desorption/ionization time-of-flight mass spectrometry; Gluconobacter nephelii and Gluconobacter uchimurae are later heterotypic synonyms of Gluconobacter japonicus and Gluconobacter oxydans, respectively.</title>
        <authorList>
            <person name="Li L."/>
            <person name="Cleenwerck I."/>
            <person name="De Vuyst L."/>
            <person name="Vandamme P."/>
        </authorList>
    </citation>
    <scope>NUCLEOTIDE SEQUENCE [LARGE SCALE GENOMIC DNA]</scope>
    <source>
        <strain evidence="2 3">LMG 23690</strain>
    </source>
</reference>
<evidence type="ECO:0000313" key="3">
    <source>
        <dbReference type="Proteomes" id="UP000075360"/>
    </source>
</evidence>
<keyword evidence="1" id="KW-0732">Signal</keyword>
<dbReference type="OrthoDB" id="2987847at2"/>
<dbReference type="PATRIC" id="fig|446692.4.peg.2956"/>
<dbReference type="EMBL" id="LHZU01000097">
    <property type="protein sequence ID" value="KXV61088.1"/>
    <property type="molecule type" value="Genomic_DNA"/>
</dbReference>
<sequence>MTHLLSKAFLVFGGCMFAAMAHAQTKEVLVPTVFEAGHFYATPTARTGYTPRLIVDTGGAGFGGLYALRRDIVSRLGGTVTTCKLPDFNVNLVGGISFRTGAGLPSVTQPRPCGADAVILDADVGVKAADGMLGAGYLSHFIWTFDYPAKKLLVEPQDWHPDPHAVRVPLSFVHNQNGERGSDFPAVTLMIDGEPVPLLFDTGATAFPTPAGLTAQHIPTVKGEGVTSYIIKSVFEKWHAHHPEWRIIENGDSLIHGTRLIEVPEVTLGTQRVGPVWFTERPDRNFGSERMSLWMGQTVVGAAGANIYGRFRITVDYPHEALWIDPSCQTSDSTYICQHG</sequence>
<accession>A0A149U6L5</accession>
<feature type="chain" id="PRO_5007556325" description="Aspartyl protease" evidence="1">
    <location>
        <begin position="24"/>
        <end position="340"/>
    </location>
</feature>
<gene>
    <name evidence="2" type="ORF">AD948_02905</name>
</gene>
<dbReference type="AlphaFoldDB" id="A0A149U6L5"/>
<evidence type="ECO:0000313" key="2">
    <source>
        <dbReference type="EMBL" id="KXV61088.1"/>
    </source>
</evidence>
<proteinExistence type="predicted"/>
<evidence type="ECO:0008006" key="4">
    <source>
        <dbReference type="Google" id="ProtNLM"/>
    </source>
</evidence>
<dbReference type="Proteomes" id="UP000075360">
    <property type="component" value="Unassembled WGS sequence"/>
</dbReference>